<dbReference type="InParanoid" id="M4BLB3"/>
<dbReference type="HOGENOM" id="CLU_1470888_0_0_1"/>
<name>M4BLB3_HYAAE</name>
<dbReference type="Proteomes" id="UP000011713">
    <property type="component" value="Unassembled WGS sequence"/>
</dbReference>
<dbReference type="OMA" id="WAAVESY"/>
<organism evidence="2 3">
    <name type="scientific">Hyaloperonospora arabidopsidis (strain Emoy2)</name>
    <name type="common">Downy mildew agent</name>
    <name type="synonym">Peronospora arabidopsidis</name>
    <dbReference type="NCBI Taxonomy" id="559515"/>
    <lineage>
        <taxon>Eukaryota</taxon>
        <taxon>Sar</taxon>
        <taxon>Stramenopiles</taxon>
        <taxon>Oomycota</taxon>
        <taxon>Peronosporomycetes</taxon>
        <taxon>Peronosporales</taxon>
        <taxon>Peronosporaceae</taxon>
        <taxon>Hyaloperonospora</taxon>
    </lineage>
</organism>
<accession>M4BLB3</accession>
<dbReference type="eggNOG" id="ENOG502SYR6">
    <property type="taxonomic scope" value="Eukaryota"/>
</dbReference>
<dbReference type="EnsemblProtists" id="HpaT807198">
    <property type="protein sequence ID" value="HpaP807198"/>
    <property type="gene ID" value="HpaG807198"/>
</dbReference>
<evidence type="ECO:0000313" key="2">
    <source>
        <dbReference type="EnsemblProtists" id="HpaP807198"/>
    </source>
</evidence>
<protein>
    <submittedName>
        <fullName evidence="2">Uncharacterized protein</fullName>
    </submittedName>
</protein>
<proteinExistence type="predicted"/>
<dbReference type="AlphaFoldDB" id="M4BLB3"/>
<reference evidence="3" key="1">
    <citation type="journal article" date="2010" name="Science">
        <title>Signatures of adaptation to obligate biotrophy in the Hyaloperonospora arabidopsidis genome.</title>
        <authorList>
            <person name="Baxter L."/>
            <person name="Tripathy S."/>
            <person name="Ishaque N."/>
            <person name="Boot N."/>
            <person name="Cabral A."/>
            <person name="Kemen E."/>
            <person name="Thines M."/>
            <person name="Ah-Fong A."/>
            <person name="Anderson R."/>
            <person name="Badejoko W."/>
            <person name="Bittner-Eddy P."/>
            <person name="Boore J.L."/>
            <person name="Chibucos M.C."/>
            <person name="Coates M."/>
            <person name="Dehal P."/>
            <person name="Delehaunty K."/>
            <person name="Dong S."/>
            <person name="Downton P."/>
            <person name="Dumas B."/>
            <person name="Fabro G."/>
            <person name="Fronick C."/>
            <person name="Fuerstenberg S.I."/>
            <person name="Fulton L."/>
            <person name="Gaulin E."/>
            <person name="Govers F."/>
            <person name="Hughes L."/>
            <person name="Humphray S."/>
            <person name="Jiang R.H."/>
            <person name="Judelson H."/>
            <person name="Kamoun S."/>
            <person name="Kyung K."/>
            <person name="Meijer H."/>
            <person name="Minx P."/>
            <person name="Morris P."/>
            <person name="Nelson J."/>
            <person name="Phuntumart V."/>
            <person name="Qutob D."/>
            <person name="Rehmany A."/>
            <person name="Rougon-Cardoso A."/>
            <person name="Ryden P."/>
            <person name="Torto-Alalibo T."/>
            <person name="Studholme D."/>
            <person name="Wang Y."/>
            <person name="Win J."/>
            <person name="Wood J."/>
            <person name="Clifton S.W."/>
            <person name="Rogers J."/>
            <person name="Van den Ackerveken G."/>
            <person name="Jones J.D."/>
            <person name="McDowell J.M."/>
            <person name="Beynon J."/>
            <person name="Tyler B.M."/>
        </authorList>
    </citation>
    <scope>NUCLEOTIDE SEQUENCE [LARGE SCALE GENOMIC DNA]</scope>
    <source>
        <strain evidence="3">Emoy2</strain>
    </source>
</reference>
<evidence type="ECO:0000256" key="1">
    <source>
        <dbReference type="SAM" id="MobiDB-lite"/>
    </source>
</evidence>
<keyword evidence="3" id="KW-1185">Reference proteome</keyword>
<reference evidence="2" key="2">
    <citation type="submission" date="2015-06" db="UniProtKB">
        <authorList>
            <consortium name="EnsemblProtists"/>
        </authorList>
    </citation>
    <scope>IDENTIFICATION</scope>
    <source>
        <strain evidence="2">Emoy2</strain>
    </source>
</reference>
<sequence>MWGALVGSWSDSTGVPFPSFDSSTGKWLLAVRAKSERLMTLLQAFPHQHTLLNALSDEVVVAWTSLWRRVSILRSLQQYSYRLTDRATQNWIDRWRTRASRSPSGAFLAPVIDSTDDWVQLRARKYGSDELLKQCDVRNKWAFARHKLCDNSQCEHQSAHRKSSGRRWRHPISDPAPSYCTLST</sequence>
<feature type="region of interest" description="Disordered" evidence="1">
    <location>
        <begin position="160"/>
        <end position="184"/>
    </location>
</feature>
<dbReference type="EMBL" id="JH598375">
    <property type="status" value="NOT_ANNOTATED_CDS"/>
    <property type="molecule type" value="Genomic_DNA"/>
</dbReference>
<dbReference type="VEuPathDB" id="FungiDB:HpaG807198"/>
<feature type="compositionally biased region" description="Basic residues" evidence="1">
    <location>
        <begin position="160"/>
        <end position="170"/>
    </location>
</feature>
<evidence type="ECO:0000313" key="3">
    <source>
        <dbReference type="Proteomes" id="UP000011713"/>
    </source>
</evidence>